<evidence type="ECO:0000256" key="2">
    <source>
        <dbReference type="ARBA" id="ARBA00007267"/>
    </source>
</evidence>
<evidence type="ECO:0000256" key="4">
    <source>
        <dbReference type="SAM" id="MobiDB-lite"/>
    </source>
</evidence>
<dbReference type="STRING" id="74649.A0A2P6QPF2"/>
<feature type="domain" description="CRC" evidence="5">
    <location>
        <begin position="496"/>
        <end position="622"/>
    </location>
</feature>
<gene>
    <name evidence="6" type="ORF">RchiOBHm_Chr4g0387371</name>
</gene>
<comment type="similarity">
    <text evidence="2">Belongs to the lin-54 family.</text>
</comment>
<dbReference type="InterPro" id="IPR044522">
    <property type="entry name" value="TSO1-like"/>
</dbReference>
<dbReference type="InterPro" id="IPR033467">
    <property type="entry name" value="Tesmin/TSO1-like_CXC"/>
</dbReference>
<reference evidence="6 7" key="1">
    <citation type="journal article" date="2018" name="Nat. Genet.">
        <title>The Rosa genome provides new insights in the design of modern roses.</title>
        <authorList>
            <person name="Bendahmane M."/>
        </authorList>
    </citation>
    <scope>NUCLEOTIDE SEQUENCE [LARGE SCALE GENOMIC DNA]</scope>
    <source>
        <strain evidence="7">cv. Old Blush</strain>
    </source>
</reference>
<feature type="compositionally biased region" description="Polar residues" evidence="4">
    <location>
        <begin position="781"/>
        <end position="792"/>
    </location>
</feature>
<feature type="region of interest" description="Disordered" evidence="4">
    <location>
        <begin position="632"/>
        <end position="673"/>
    </location>
</feature>
<dbReference type="EMBL" id="PDCK01000042">
    <property type="protein sequence ID" value="PRQ36069.1"/>
    <property type="molecule type" value="Genomic_DNA"/>
</dbReference>
<feature type="compositionally biased region" description="Basic and acidic residues" evidence="4">
    <location>
        <begin position="642"/>
        <end position="662"/>
    </location>
</feature>
<dbReference type="GO" id="GO:0005634">
    <property type="term" value="C:nucleus"/>
    <property type="evidence" value="ECO:0007669"/>
    <property type="project" value="UniProtKB-SubCell"/>
</dbReference>
<dbReference type="Gramene" id="PRQ36069">
    <property type="protein sequence ID" value="PRQ36069"/>
    <property type="gene ID" value="RchiOBHm_Chr4g0387371"/>
</dbReference>
<feature type="region of interest" description="Disordered" evidence="4">
    <location>
        <begin position="65"/>
        <end position="89"/>
    </location>
</feature>
<dbReference type="PANTHER" id="PTHR46159:SF12">
    <property type="entry name" value="PROTEIN TESMIN_TSO1-LIKE CXC 3-RELATED"/>
    <property type="match status" value="1"/>
</dbReference>
<accession>A0A2P6QPF2</accession>
<proteinExistence type="inferred from homology"/>
<dbReference type="OrthoDB" id="6283463at2759"/>
<dbReference type="AlphaFoldDB" id="A0A2P6QPF2"/>
<evidence type="ECO:0000259" key="5">
    <source>
        <dbReference type="PROSITE" id="PS51634"/>
    </source>
</evidence>
<comment type="subcellular location">
    <subcellularLocation>
        <location evidence="1">Nucleus</location>
    </subcellularLocation>
</comment>
<feature type="region of interest" description="Disordered" evidence="4">
    <location>
        <begin position="710"/>
        <end position="792"/>
    </location>
</feature>
<dbReference type="InterPro" id="IPR005172">
    <property type="entry name" value="CRC"/>
</dbReference>
<feature type="compositionally biased region" description="Polar residues" evidence="4">
    <location>
        <begin position="740"/>
        <end position="758"/>
    </location>
</feature>
<evidence type="ECO:0000313" key="6">
    <source>
        <dbReference type="EMBL" id="PRQ36069.1"/>
    </source>
</evidence>
<dbReference type="GO" id="GO:0003700">
    <property type="term" value="F:DNA-binding transcription factor activity"/>
    <property type="evidence" value="ECO:0007669"/>
    <property type="project" value="InterPro"/>
</dbReference>
<name>A0A2P6QPF2_ROSCH</name>
<dbReference type="SMART" id="SM01114">
    <property type="entry name" value="CXC"/>
    <property type="match status" value="2"/>
</dbReference>
<evidence type="ECO:0000256" key="3">
    <source>
        <dbReference type="ARBA" id="ARBA00023242"/>
    </source>
</evidence>
<dbReference type="PROSITE" id="PS51634">
    <property type="entry name" value="CRC"/>
    <property type="match status" value="1"/>
</dbReference>
<comment type="caution">
    <text evidence="6">The sequence shown here is derived from an EMBL/GenBank/DDBJ whole genome shotgun (WGS) entry which is preliminary data.</text>
</comment>
<dbReference type="PANTHER" id="PTHR46159">
    <property type="entry name" value="PROTEIN TESMIN/TSO1-LIKE CXC 2"/>
    <property type="match status" value="1"/>
</dbReference>
<dbReference type="Pfam" id="PF03638">
    <property type="entry name" value="TCR"/>
    <property type="match status" value="2"/>
</dbReference>
<feature type="compositionally biased region" description="Low complexity" evidence="4">
    <location>
        <begin position="355"/>
        <end position="367"/>
    </location>
</feature>
<feature type="compositionally biased region" description="Basic and acidic residues" evidence="4">
    <location>
        <begin position="65"/>
        <end position="80"/>
    </location>
</feature>
<evidence type="ECO:0000313" key="7">
    <source>
        <dbReference type="Proteomes" id="UP000238479"/>
    </source>
</evidence>
<dbReference type="OMA" id="CHNSVDR"/>
<feature type="region of interest" description="Disordered" evidence="4">
    <location>
        <begin position="355"/>
        <end position="382"/>
    </location>
</feature>
<dbReference type="Proteomes" id="UP000238479">
    <property type="component" value="Chromosome 4"/>
</dbReference>
<organism evidence="6 7">
    <name type="scientific">Rosa chinensis</name>
    <name type="common">China rose</name>
    <dbReference type="NCBI Taxonomy" id="74649"/>
    <lineage>
        <taxon>Eukaryota</taxon>
        <taxon>Viridiplantae</taxon>
        <taxon>Streptophyta</taxon>
        <taxon>Embryophyta</taxon>
        <taxon>Tracheophyta</taxon>
        <taxon>Spermatophyta</taxon>
        <taxon>Magnoliopsida</taxon>
        <taxon>eudicotyledons</taxon>
        <taxon>Gunneridae</taxon>
        <taxon>Pentapetalae</taxon>
        <taxon>rosids</taxon>
        <taxon>fabids</taxon>
        <taxon>Rosales</taxon>
        <taxon>Rosaceae</taxon>
        <taxon>Rosoideae</taxon>
        <taxon>Rosoideae incertae sedis</taxon>
        <taxon>Rosa</taxon>
    </lineage>
</organism>
<sequence>MDTPERNQIGTPKAKFEDSPVFNYINSLSPIKPVKSVHFTQTFSSLSFASLPSVFTSPHVSSHKESRFLKRHNASDDLSKPEFSPESGNKVCASEDAAQVYNNSSEIQEDCVPAVPIGETSVEPPSEHSKFVIELPRNLNYDCGSPDCNTSRCSIIKEDCDSELAEFSASVAQYVQETSDKCSSDDEAQQQLICQIEQRKEGTGCDWDSLISDAADILIFDSPNSTEAFKELMNHSLDPMTRFSTSIVPHLSQNNIGDEQLVQVIDTVGSGQQLQIEDHSSQNGAANDLNETEHMPNHLNEYMVDNPNVKEDNKAETSMQLTCKPVINLHRGLRRRCLDFEMTGARRKSFENVSNFSSSMLSQSNENVTTNDKPASMKPGGESSRCILPGIGLHLNALATTSKDYKIIKNENLASGRELSFPNSNASIHSPTAAQGSVYESFPSASSERDMDGAENGVQLLQDASQTSALLANEDFNQNSPKKKRRRAEHTGEGEACKRCNCKKSKCLKLYCECFAAGVYCIEPCSCQDCFNKPIHEDTVLATRKQIESRNPLAFAPKVIRNSDSAAPEYGDESSKTPASARHKRGCNCKKSNCLKKYCECYQGGVGCSIGCRCEGCKNAFGTKEGSIIGTETELDEEETEAAEKSVADGDQQKNEIQKNEEQTSALPTTPLRLSRQLVPVSFSSKNKPPRSSVFSIGGSSSGLYASQKLGKPNILRPQSKFDQRHSQTVPEDEMPEILQGNSSPTTGVKTVSPNSKRVSPPCTFGSSPGRRSGRKLILQSIPSFPSLTPQH</sequence>
<keyword evidence="3" id="KW-0539">Nucleus</keyword>
<keyword evidence="7" id="KW-1185">Reference proteome</keyword>
<evidence type="ECO:0000256" key="1">
    <source>
        <dbReference type="ARBA" id="ARBA00004123"/>
    </source>
</evidence>
<protein>
    <submittedName>
        <fullName evidence="6">Putative transcription factor Tesmin family</fullName>
    </submittedName>
</protein>